<feature type="transmembrane region" description="Helical" evidence="5">
    <location>
        <begin position="313"/>
        <end position="330"/>
    </location>
</feature>
<comment type="subcellular location">
    <subcellularLocation>
        <location evidence="1">Membrane</location>
        <topology evidence="1">Multi-pass membrane protein</topology>
    </subcellularLocation>
</comment>
<evidence type="ECO:0000313" key="7">
    <source>
        <dbReference type="EMBL" id="CAG7733132.1"/>
    </source>
</evidence>
<protein>
    <recommendedName>
        <fullName evidence="6">Major facilitator superfamily (MFS) profile domain-containing protein</fullName>
    </recommendedName>
</protein>
<dbReference type="PROSITE" id="PS00216">
    <property type="entry name" value="SUGAR_TRANSPORT_1"/>
    <property type="match status" value="1"/>
</dbReference>
<feature type="transmembrane region" description="Helical" evidence="5">
    <location>
        <begin position="222"/>
        <end position="242"/>
    </location>
</feature>
<feature type="transmembrane region" description="Helical" evidence="5">
    <location>
        <begin position="140"/>
        <end position="163"/>
    </location>
</feature>
<evidence type="ECO:0000256" key="2">
    <source>
        <dbReference type="ARBA" id="ARBA00022692"/>
    </source>
</evidence>
<dbReference type="InterPro" id="IPR020846">
    <property type="entry name" value="MFS_dom"/>
</dbReference>
<feature type="domain" description="Major facilitator superfamily (MFS) profile" evidence="6">
    <location>
        <begin position="31"/>
        <end position="488"/>
    </location>
</feature>
<sequence length="497" mass="55424">MGVENLEIEESISVEDALQKLGGFSRFQLFITFIVLLSEIPVAANVLTLIFTGTSNVEFKCMRNNTDFEFISAHDPRICSRNCTLVLDPMEPVLSIVQEWELICERAWLPDFLTSIQMLGMIIGALSGSQIADAFGRKTAFYSNVAVMGAFGLVSGVANNIYLFGGSRFLAGVGLGGFYCVYYIFLMEFLTPKWRTIAGCVSIWSVGIMSLALLAYLLPSWRYLTCAPSIVALVVLCFYPFVPETPRWLLCKERTVEAEKCFRQIAKMNGRPELEASVIDSLQKTVMRERSDETSPRACSWEIFRNPSLRSKLFLFVFGWYTLSFVYYSMCFNTKNLSGDPYLNVFYMGLVDLTAWPSGVFLNNWIGRRKTYAGYLVFATIFLATLVIIDHVAGRAGQEHLISIVSYFGRFGIGGAWGVVTCFTAESFPTTCRSTSMGMCAFFAYVGGVAAPQMAYIGTVHPRIPHFLFAGLTLAAAMSTFLLKETNKKPLENFASH</sequence>
<feature type="transmembrane region" description="Helical" evidence="5">
    <location>
        <begin position="29"/>
        <end position="52"/>
    </location>
</feature>
<feature type="transmembrane region" description="Helical" evidence="5">
    <location>
        <begin position="401"/>
        <end position="425"/>
    </location>
</feature>
<feature type="transmembrane region" description="Helical" evidence="5">
    <location>
        <begin position="437"/>
        <end position="458"/>
    </location>
</feature>
<evidence type="ECO:0000256" key="1">
    <source>
        <dbReference type="ARBA" id="ARBA00004141"/>
    </source>
</evidence>
<feature type="transmembrane region" description="Helical" evidence="5">
    <location>
        <begin position="464"/>
        <end position="483"/>
    </location>
</feature>
<evidence type="ECO:0000313" key="8">
    <source>
        <dbReference type="Proteomes" id="UP000708208"/>
    </source>
</evidence>
<gene>
    <name evidence="7" type="ORF">AFUS01_LOCUS21597</name>
</gene>
<keyword evidence="8" id="KW-1185">Reference proteome</keyword>
<feature type="transmembrane region" description="Helical" evidence="5">
    <location>
        <begin position="372"/>
        <end position="389"/>
    </location>
</feature>
<evidence type="ECO:0000256" key="5">
    <source>
        <dbReference type="SAM" id="Phobius"/>
    </source>
</evidence>
<dbReference type="GO" id="GO:0016020">
    <property type="term" value="C:membrane"/>
    <property type="evidence" value="ECO:0007669"/>
    <property type="project" value="UniProtKB-SubCell"/>
</dbReference>
<feature type="transmembrane region" description="Helical" evidence="5">
    <location>
        <begin position="169"/>
        <end position="190"/>
    </location>
</feature>
<keyword evidence="4 5" id="KW-0472">Membrane</keyword>
<dbReference type="AlphaFoldDB" id="A0A8J2KBI0"/>
<proteinExistence type="predicted"/>
<reference evidence="7" key="1">
    <citation type="submission" date="2021-06" db="EMBL/GenBank/DDBJ databases">
        <authorList>
            <person name="Hodson N. C."/>
            <person name="Mongue J. A."/>
            <person name="Jaron S. K."/>
        </authorList>
    </citation>
    <scope>NUCLEOTIDE SEQUENCE</scope>
</reference>
<dbReference type="PROSITE" id="PS50850">
    <property type="entry name" value="MFS"/>
    <property type="match status" value="1"/>
</dbReference>
<keyword evidence="3 5" id="KW-1133">Transmembrane helix</keyword>
<dbReference type="Proteomes" id="UP000708208">
    <property type="component" value="Unassembled WGS sequence"/>
</dbReference>
<feature type="transmembrane region" description="Helical" evidence="5">
    <location>
        <begin position="197"/>
        <end position="216"/>
    </location>
</feature>
<dbReference type="Pfam" id="PF00083">
    <property type="entry name" value="Sugar_tr"/>
    <property type="match status" value="1"/>
</dbReference>
<dbReference type="InterPro" id="IPR005828">
    <property type="entry name" value="MFS_sugar_transport-like"/>
</dbReference>
<dbReference type="OrthoDB" id="5296287at2759"/>
<keyword evidence="2 5" id="KW-0812">Transmembrane</keyword>
<name>A0A8J2KBI0_9HEXA</name>
<evidence type="ECO:0000259" key="6">
    <source>
        <dbReference type="PROSITE" id="PS50850"/>
    </source>
</evidence>
<evidence type="ECO:0000256" key="3">
    <source>
        <dbReference type="ARBA" id="ARBA00022989"/>
    </source>
</evidence>
<organism evidence="7 8">
    <name type="scientific">Allacma fusca</name>
    <dbReference type="NCBI Taxonomy" id="39272"/>
    <lineage>
        <taxon>Eukaryota</taxon>
        <taxon>Metazoa</taxon>
        <taxon>Ecdysozoa</taxon>
        <taxon>Arthropoda</taxon>
        <taxon>Hexapoda</taxon>
        <taxon>Collembola</taxon>
        <taxon>Symphypleona</taxon>
        <taxon>Sminthuridae</taxon>
        <taxon>Allacma</taxon>
    </lineage>
</organism>
<feature type="transmembrane region" description="Helical" evidence="5">
    <location>
        <begin position="342"/>
        <end position="365"/>
    </location>
</feature>
<dbReference type="PROSITE" id="PS00217">
    <property type="entry name" value="SUGAR_TRANSPORT_2"/>
    <property type="match status" value="1"/>
</dbReference>
<comment type="caution">
    <text evidence="7">The sequence shown here is derived from an EMBL/GenBank/DDBJ whole genome shotgun (WGS) entry which is preliminary data.</text>
</comment>
<dbReference type="PANTHER" id="PTHR24064">
    <property type="entry name" value="SOLUTE CARRIER FAMILY 22 MEMBER"/>
    <property type="match status" value="1"/>
</dbReference>
<evidence type="ECO:0000256" key="4">
    <source>
        <dbReference type="ARBA" id="ARBA00023136"/>
    </source>
</evidence>
<accession>A0A8J2KBI0</accession>
<dbReference type="GO" id="GO:0022857">
    <property type="term" value="F:transmembrane transporter activity"/>
    <property type="evidence" value="ECO:0007669"/>
    <property type="project" value="InterPro"/>
</dbReference>
<dbReference type="InterPro" id="IPR005829">
    <property type="entry name" value="Sugar_transporter_CS"/>
</dbReference>
<dbReference type="EMBL" id="CAJVCH010243573">
    <property type="protein sequence ID" value="CAG7733132.1"/>
    <property type="molecule type" value="Genomic_DNA"/>
</dbReference>